<keyword evidence="10" id="KW-1185">Reference proteome</keyword>
<dbReference type="GeneID" id="72190193"/>
<proteinExistence type="inferred from homology"/>
<gene>
    <name evidence="9" type="ORF">M0R88_10020</name>
</gene>
<reference evidence="9" key="1">
    <citation type="submission" date="2022-04" db="EMBL/GenBank/DDBJ databases">
        <title>Diverse halophilic archaea isolated from saline environments.</title>
        <authorList>
            <person name="Cui H.-L."/>
        </authorList>
    </citation>
    <scope>NUCLEOTIDE SEQUENCE</scope>
    <source>
        <strain evidence="9">XZYJT40</strain>
    </source>
</reference>
<feature type="transmembrane region" description="Helical" evidence="8">
    <location>
        <begin position="67"/>
        <end position="89"/>
    </location>
</feature>
<comment type="similarity">
    <text evidence="2">Belongs to the AzlC family.</text>
</comment>
<dbReference type="RefSeq" id="WP_248653373.1">
    <property type="nucleotide sequence ID" value="NZ_CP096658.1"/>
</dbReference>
<keyword evidence="5 8" id="KW-0812">Transmembrane</keyword>
<evidence type="ECO:0000256" key="7">
    <source>
        <dbReference type="ARBA" id="ARBA00023136"/>
    </source>
</evidence>
<evidence type="ECO:0000256" key="8">
    <source>
        <dbReference type="SAM" id="Phobius"/>
    </source>
</evidence>
<protein>
    <submittedName>
        <fullName evidence="9">AzlC family ABC transporter permease</fullName>
    </submittedName>
</protein>
<dbReference type="Pfam" id="PF03591">
    <property type="entry name" value="AzlC"/>
    <property type="match status" value="1"/>
</dbReference>
<feature type="transmembrane region" description="Helical" evidence="8">
    <location>
        <begin position="166"/>
        <end position="190"/>
    </location>
</feature>
<keyword evidence="3" id="KW-0813">Transport</keyword>
<feature type="transmembrane region" description="Helical" evidence="8">
    <location>
        <begin position="12"/>
        <end position="34"/>
    </location>
</feature>
<keyword evidence="4" id="KW-1003">Cell membrane</keyword>
<evidence type="ECO:0000313" key="10">
    <source>
        <dbReference type="Proteomes" id="UP000830434"/>
    </source>
</evidence>
<evidence type="ECO:0000256" key="2">
    <source>
        <dbReference type="ARBA" id="ARBA00010735"/>
    </source>
</evidence>
<keyword evidence="6 8" id="KW-1133">Transmembrane helix</keyword>
<feature type="transmembrane region" description="Helical" evidence="8">
    <location>
        <begin position="131"/>
        <end position="154"/>
    </location>
</feature>
<organism evidence="9 10">
    <name type="scientific">Halorussus gelatinilyticus</name>
    <dbReference type="NCBI Taxonomy" id="2937524"/>
    <lineage>
        <taxon>Archaea</taxon>
        <taxon>Methanobacteriati</taxon>
        <taxon>Methanobacteriota</taxon>
        <taxon>Stenosarchaea group</taxon>
        <taxon>Halobacteria</taxon>
        <taxon>Halobacteriales</taxon>
        <taxon>Haladaptataceae</taxon>
        <taxon>Halorussus</taxon>
    </lineage>
</organism>
<keyword evidence="7 8" id="KW-0472">Membrane</keyword>
<evidence type="ECO:0000256" key="1">
    <source>
        <dbReference type="ARBA" id="ARBA00004651"/>
    </source>
</evidence>
<dbReference type="GO" id="GO:1903785">
    <property type="term" value="P:L-valine transmembrane transport"/>
    <property type="evidence" value="ECO:0007669"/>
    <property type="project" value="TreeGrafter"/>
</dbReference>
<feature type="transmembrane region" description="Helical" evidence="8">
    <location>
        <begin position="40"/>
        <end position="60"/>
    </location>
</feature>
<dbReference type="PANTHER" id="PTHR34979:SF1">
    <property type="entry name" value="INNER MEMBRANE PROTEIN YGAZ"/>
    <property type="match status" value="1"/>
</dbReference>
<dbReference type="InterPro" id="IPR011606">
    <property type="entry name" value="Brnchd-chn_aa_trnsp_permease"/>
</dbReference>
<sequence length="226" mass="23387">MTSPRTDFRAGVRVALPILLGIVPFGMVAGVAAVNAGIPPVGAVAMSVVIFAGASQLAAAELVGRNAPAVVVVFTVLVINLRMMMYSASIAPYFQRESTRWKGALAYLLTDQAYAVSLLRFENDESVSRRWYYLGVGSALWVTWQLATVVGIALGASVPDGWRLEFAVPLVFLAVLVPAVTDRATGVAALVGGSVGVAATGLPFNLGLITAAVVGIAAGLLAEEVA</sequence>
<evidence type="ECO:0000256" key="6">
    <source>
        <dbReference type="ARBA" id="ARBA00022989"/>
    </source>
</evidence>
<evidence type="ECO:0000256" key="3">
    <source>
        <dbReference type="ARBA" id="ARBA00022448"/>
    </source>
</evidence>
<evidence type="ECO:0000256" key="4">
    <source>
        <dbReference type="ARBA" id="ARBA00022475"/>
    </source>
</evidence>
<name>A0A8U0IFN8_9EURY</name>
<dbReference type="PANTHER" id="PTHR34979">
    <property type="entry name" value="INNER MEMBRANE PROTEIN YGAZ"/>
    <property type="match status" value="1"/>
</dbReference>
<feature type="transmembrane region" description="Helical" evidence="8">
    <location>
        <begin position="202"/>
        <end position="222"/>
    </location>
</feature>
<dbReference type="EMBL" id="CP096658">
    <property type="protein sequence ID" value="UPV98868.1"/>
    <property type="molecule type" value="Genomic_DNA"/>
</dbReference>
<dbReference type="Proteomes" id="UP000830434">
    <property type="component" value="Chromosome"/>
</dbReference>
<evidence type="ECO:0000256" key="5">
    <source>
        <dbReference type="ARBA" id="ARBA00022692"/>
    </source>
</evidence>
<dbReference type="GO" id="GO:0005886">
    <property type="term" value="C:plasma membrane"/>
    <property type="evidence" value="ECO:0007669"/>
    <property type="project" value="UniProtKB-SubCell"/>
</dbReference>
<comment type="subcellular location">
    <subcellularLocation>
        <location evidence="1">Cell membrane</location>
        <topology evidence="1">Multi-pass membrane protein</topology>
    </subcellularLocation>
</comment>
<dbReference type="AlphaFoldDB" id="A0A8U0IFN8"/>
<evidence type="ECO:0000313" key="9">
    <source>
        <dbReference type="EMBL" id="UPV98868.1"/>
    </source>
</evidence>
<dbReference type="KEGG" id="haxz:M0R88_10020"/>
<accession>A0A8U0IFN8</accession>